<feature type="chain" id="PRO_5013312736" description="DUF5017 domain-containing protein" evidence="1">
    <location>
        <begin position="19"/>
        <end position="571"/>
    </location>
</feature>
<keyword evidence="1" id="KW-0732">Signal</keyword>
<dbReference type="PROSITE" id="PS51257">
    <property type="entry name" value="PROKAR_LIPOPROTEIN"/>
    <property type="match status" value="1"/>
</dbReference>
<reference evidence="2 3" key="1">
    <citation type="submission" date="2016-11" db="EMBL/GenBank/DDBJ databases">
        <title>Gramella sp. LPB0144 isolated from marine environment.</title>
        <authorList>
            <person name="Kim E."/>
            <person name="Yi H."/>
        </authorList>
    </citation>
    <scope>NUCLEOTIDE SEQUENCE [LARGE SCALE GENOMIC DNA]</scope>
    <source>
        <strain evidence="2 3">LPB0144</strain>
    </source>
</reference>
<organism evidence="2 3">
    <name type="scientific">Christiangramia salexigens</name>
    <dbReference type="NCBI Taxonomy" id="1913577"/>
    <lineage>
        <taxon>Bacteria</taxon>
        <taxon>Pseudomonadati</taxon>
        <taxon>Bacteroidota</taxon>
        <taxon>Flavobacteriia</taxon>
        <taxon>Flavobacteriales</taxon>
        <taxon>Flavobacteriaceae</taxon>
        <taxon>Christiangramia</taxon>
    </lineage>
</organism>
<keyword evidence="3" id="KW-1185">Reference proteome</keyword>
<evidence type="ECO:0000256" key="1">
    <source>
        <dbReference type="SAM" id="SignalP"/>
    </source>
</evidence>
<name>A0A1L3J6Z5_9FLAO</name>
<dbReference type="EMBL" id="CP018153">
    <property type="protein sequence ID" value="APG60915.1"/>
    <property type="molecule type" value="Genomic_DNA"/>
</dbReference>
<dbReference type="OrthoDB" id="1013052at2"/>
<sequence length="571" mass="64226">MKKSFYLLMMLLGLVVVSCTPLDDIHDEIDNELDSKLAVAQADYVLTEDDYDDLDQSFPNFSSLDDAKTLIPILLSDLYPTYGAGSIINVGFDLYNPLRVNSYEVTSSDYAMIDLSVEYFSGNGEIMDFLEAKYPQAKEGEYVKLTYNILAEEIAYTLSDDDFDFIGDELASEYPTPASSAAQYGNFDRRDDRDAYWNNTMILEALGAVISEEFGDVKGQKYNVTYDIYDGSPGTESMTIQFDGNAYIEVGGTAYELTNDDFDAIGVEFATAYPGPASNAAQYNSFDVRSTSDNYWSDDMLLEAFNFILKQEFSAAADGDKFILTYDIYSGTPGTAVVNLIKDGDDYVIDTEASVSTIQESKVYAYTNDDWDEPYMLPENSYTEEFGQRYSNFDDEEEALMKIGIFLGREFPYAQEGEYKAVGYKFYDGEGTDTEYVNYVFKNGKWMAIPSVTSETLQFGYENGVWVPDNTIKYKLVKADYGIIADALSGMTGFETQIASMERYSNFDRRPGASAYWSDEMIFTAMTAFLNEIVPGAAEGQKYVLTFDIYNGSNTTEEIKLIKENGEWVRF</sequence>
<dbReference type="AlphaFoldDB" id="A0A1L3J6Z5"/>
<feature type="signal peptide" evidence="1">
    <location>
        <begin position="1"/>
        <end position="18"/>
    </location>
</feature>
<evidence type="ECO:0000313" key="3">
    <source>
        <dbReference type="Proteomes" id="UP000182510"/>
    </source>
</evidence>
<dbReference type="Proteomes" id="UP000182510">
    <property type="component" value="Chromosome"/>
</dbReference>
<accession>A0A1L3J6Z5</accession>
<protein>
    <recommendedName>
        <fullName evidence="4">DUF5017 domain-containing protein</fullName>
    </recommendedName>
</protein>
<dbReference type="RefSeq" id="WP_072553604.1">
    <property type="nucleotide sequence ID" value="NZ_CP018153.1"/>
</dbReference>
<dbReference type="KEGG" id="grl:LPB144_11060"/>
<gene>
    <name evidence="2" type="ORF">LPB144_11060</name>
</gene>
<evidence type="ECO:0008006" key="4">
    <source>
        <dbReference type="Google" id="ProtNLM"/>
    </source>
</evidence>
<evidence type="ECO:0000313" key="2">
    <source>
        <dbReference type="EMBL" id="APG60915.1"/>
    </source>
</evidence>
<proteinExistence type="predicted"/>
<dbReference type="STRING" id="1913577.LPB144_11060"/>